<sequence length="178" mass="20305">MSQILIILLLLIIALLSIRLRDSSRSLSSLEHKNKTLLANEIILYSFLSTESRGCMSKVLKNIKNSIIQLDGVITAPLKTIDTKDAANECFMQNVFYSYGDQIISLTRILDELSKHPDHAELNSMRLMIIKLFKGYNFRERAILILNSLQYDSQSFQHTKMISQIAILEKKLTTLEGN</sequence>
<protein>
    <submittedName>
        <fullName evidence="1">Uncharacterized protein</fullName>
    </submittedName>
</protein>
<comment type="caution">
    <text evidence="1">The sequence shown here is derived from an EMBL/GenBank/DDBJ whole genome shotgun (WGS) entry which is preliminary data.</text>
</comment>
<accession>A0A5Y3A1P6</accession>
<proteinExistence type="predicted"/>
<evidence type="ECO:0000313" key="1">
    <source>
        <dbReference type="EMBL" id="ECG8068218.1"/>
    </source>
</evidence>
<dbReference type="AlphaFoldDB" id="A0A5Y3A1P6"/>
<dbReference type="EMBL" id="AAIPPN010000012">
    <property type="protein sequence ID" value="ECG8068218.1"/>
    <property type="molecule type" value="Genomic_DNA"/>
</dbReference>
<gene>
    <name evidence="1" type="ORF">FNG02_22505</name>
</gene>
<name>A0A5Y3A1P6_SALER</name>
<organism evidence="1">
    <name type="scientific">Salmonella enterica</name>
    <name type="common">Salmonella choleraesuis</name>
    <dbReference type="NCBI Taxonomy" id="28901"/>
    <lineage>
        <taxon>Bacteria</taxon>
        <taxon>Pseudomonadati</taxon>
        <taxon>Pseudomonadota</taxon>
        <taxon>Gammaproteobacteria</taxon>
        <taxon>Enterobacterales</taxon>
        <taxon>Enterobacteriaceae</taxon>
        <taxon>Salmonella</taxon>
    </lineage>
</organism>
<reference evidence="1" key="1">
    <citation type="submission" date="2019-07" db="EMBL/GenBank/DDBJ databases">
        <authorList>
            <consortium name="PulseNet: The National Subtyping Network for Foodborne Disease Surveillance"/>
            <person name="Tarr C.L."/>
            <person name="Trees E."/>
            <person name="Katz L.S."/>
            <person name="Carleton-Romer H.A."/>
            <person name="Stroika S."/>
            <person name="Kucerova Z."/>
            <person name="Roache K.F."/>
            <person name="Sabol A.L."/>
            <person name="Besser J."/>
            <person name="Gerner-Smidt P."/>
        </authorList>
    </citation>
    <scope>NUCLEOTIDE SEQUENCE</scope>
    <source>
        <strain evidence="1">PNUSAS081329</strain>
    </source>
</reference>